<dbReference type="RefSeq" id="WP_307410140.1">
    <property type="nucleotide sequence ID" value="NZ_JAUSUR010000007.1"/>
</dbReference>
<accession>A0ABU0E6Z6</accession>
<proteinExistence type="predicted"/>
<keyword evidence="2" id="KW-1185">Reference proteome</keyword>
<name>A0ABU0E6Z6_9FIRM</name>
<comment type="caution">
    <text evidence="1">The sequence shown here is derived from an EMBL/GenBank/DDBJ whole genome shotgun (WGS) entry which is preliminary data.</text>
</comment>
<dbReference type="EMBL" id="JAUSUR010000007">
    <property type="protein sequence ID" value="MDQ0362479.1"/>
    <property type="molecule type" value="Genomic_DNA"/>
</dbReference>
<evidence type="ECO:0000313" key="2">
    <source>
        <dbReference type="Proteomes" id="UP001230220"/>
    </source>
</evidence>
<organism evidence="1 2">
    <name type="scientific">Breznakia pachnodae</name>
    <dbReference type="NCBI Taxonomy" id="265178"/>
    <lineage>
        <taxon>Bacteria</taxon>
        <taxon>Bacillati</taxon>
        <taxon>Bacillota</taxon>
        <taxon>Erysipelotrichia</taxon>
        <taxon>Erysipelotrichales</taxon>
        <taxon>Erysipelotrichaceae</taxon>
        <taxon>Breznakia</taxon>
    </lineage>
</organism>
<gene>
    <name evidence="1" type="ORF">J2S15_003233</name>
</gene>
<reference evidence="1 2" key="1">
    <citation type="submission" date="2023-07" db="EMBL/GenBank/DDBJ databases">
        <title>Genomic Encyclopedia of Type Strains, Phase IV (KMG-IV): sequencing the most valuable type-strain genomes for metagenomic binning, comparative biology and taxonomic classification.</title>
        <authorList>
            <person name="Goeker M."/>
        </authorList>
    </citation>
    <scope>NUCLEOTIDE SEQUENCE [LARGE SCALE GENOMIC DNA]</scope>
    <source>
        <strain evidence="1 2">DSM 16784</strain>
    </source>
</reference>
<evidence type="ECO:0000313" key="1">
    <source>
        <dbReference type="EMBL" id="MDQ0362479.1"/>
    </source>
</evidence>
<dbReference type="Proteomes" id="UP001230220">
    <property type="component" value="Unassembled WGS sequence"/>
</dbReference>
<sequence>MKENNGGMTCNTPAMLEIIKQWRKEPHGPCLRIISVDPKRELLENNRNKVSDTK</sequence>
<protein>
    <submittedName>
        <fullName evidence="1">Uncharacterized protein</fullName>
    </submittedName>
</protein>